<evidence type="ECO:0000313" key="2">
    <source>
        <dbReference type="Proteomes" id="UP000002945"/>
    </source>
</evidence>
<dbReference type="eggNOG" id="COG0468">
    <property type="taxonomic scope" value="Bacteria"/>
</dbReference>
<reference evidence="1 2" key="1">
    <citation type="journal article" date="2011" name="J. Bacteriol.">
        <title>Genome sequence of the algicidal bacterium Kordia algicida OT-1.</title>
        <authorList>
            <person name="Lee H.S."/>
            <person name="Kang S.G."/>
            <person name="Kwon K.K."/>
            <person name="Lee J.H."/>
            <person name="Kim S.J."/>
        </authorList>
    </citation>
    <scope>NUCLEOTIDE SEQUENCE [LARGE SCALE GENOMIC DNA]</scope>
    <source>
        <strain evidence="1 2">OT-1</strain>
    </source>
</reference>
<gene>
    <name evidence="1" type="ORF">KAOT1_20057</name>
</gene>
<protein>
    <recommendedName>
        <fullName evidence="3">AAA+ ATPase domain-containing protein</fullName>
    </recommendedName>
</protein>
<proteinExistence type="predicted"/>
<dbReference type="EMBL" id="ABIB01000002">
    <property type="protein sequence ID" value="EDP97492.1"/>
    <property type="molecule type" value="Genomic_DNA"/>
</dbReference>
<dbReference type="AlphaFoldDB" id="A9DPQ4"/>
<dbReference type="RefSeq" id="WP_007096540.1">
    <property type="nucleotide sequence ID" value="NZ_CP142125.1"/>
</dbReference>
<sequence>MNLRQSERKRAKIKMALQGSAGSGKTYSSLLLAKGLTNGDFSKVAIIDTENGSADLYAHLGQYNVLSLAPPFTPEKYIEAIEVCLKAEMRVIIIDGISQCWDELIDFHSKLPGNSFANWSKITPRQKAFVDKILQADAHIIATMRTKQDYVLNQKDGKYVPEKVGLKAVQRDGVDYEFTLVFDIDSKHFATASKDRTNLFSSKPEFKINSATGKKILDWCNNGLTIDDVKAQIKNCKDLEQLRLLYKQHYNIKDLEDDFRLQKETIQSKAQLLNPKNFSQNGHTSHTQA</sequence>
<dbReference type="HOGENOM" id="CLU_064891_2_1_10"/>
<dbReference type="Pfam" id="PF13479">
    <property type="entry name" value="AAA_24"/>
    <property type="match status" value="1"/>
</dbReference>
<dbReference type="InterPro" id="IPR027417">
    <property type="entry name" value="P-loop_NTPase"/>
</dbReference>
<dbReference type="Proteomes" id="UP000002945">
    <property type="component" value="Unassembled WGS sequence"/>
</dbReference>
<evidence type="ECO:0008006" key="3">
    <source>
        <dbReference type="Google" id="ProtNLM"/>
    </source>
</evidence>
<comment type="caution">
    <text evidence="1">The sequence shown here is derived from an EMBL/GenBank/DDBJ whole genome shotgun (WGS) entry which is preliminary data.</text>
</comment>
<accession>A9DPQ4</accession>
<dbReference type="OrthoDB" id="1625426at2"/>
<organism evidence="1 2">
    <name type="scientific">Kordia algicida OT-1</name>
    <dbReference type="NCBI Taxonomy" id="391587"/>
    <lineage>
        <taxon>Bacteria</taxon>
        <taxon>Pseudomonadati</taxon>
        <taxon>Bacteroidota</taxon>
        <taxon>Flavobacteriia</taxon>
        <taxon>Flavobacteriales</taxon>
        <taxon>Flavobacteriaceae</taxon>
        <taxon>Kordia</taxon>
    </lineage>
</organism>
<dbReference type="SUPFAM" id="SSF52540">
    <property type="entry name" value="P-loop containing nucleoside triphosphate hydrolases"/>
    <property type="match status" value="1"/>
</dbReference>
<dbReference type="STRING" id="391587.KAOT1_20057"/>
<keyword evidence="2" id="KW-1185">Reference proteome</keyword>
<evidence type="ECO:0000313" key="1">
    <source>
        <dbReference type="EMBL" id="EDP97492.1"/>
    </source>
</evidence>
<name>A9DPQ4_9FLAO</name>